<reference evidence="9" key="2">
    <citation type="submission" date="2015-05" db="EMBL/GenBank/DDBJ databases">
        <title>Complete genome sequence of Corynebacterium mustelae DSM 45274, isolated from various tissues of a male ferret with lethal sepsis.</title>
        <authorList>
            <person name="Ruckert C."/>
            <person name="Albersmeier A."/>
            <person name="Winkler A."/>
            <person name="Tauch A."/>
        </authorList>
    </citation>
    <scope>NUCLEOTIDE SEQUENCE [LARGE SCALE GENOMIC DNA]</scope>
    <source>
        <strain evidence="9">DSM 45274</strain>
    </source>
</reference>
<evidence type="ECO:0000313" key="9">
    <source>
        <dbReference type="Proteomes" id="UP000035199"/>
    </source>
</evidence>
<feature type="domain" description="Thioredoxin" evidence="7">
    <location>
        <begin position="56"/>
        <end position="199"/>
    </location>
</feature>
<dbReference type="KEGG" id="cmv:CMUST_01725"/>
<comment type="subcellular location">
    <subcellularLocation>
        <location evidence="1">Cell envelope</location>
    </subcellularLocation>
</comment>
<dbReference type="PANTHER" id="PTHR42852">
    <property type="entry name" value="THIOL:DISULFIDE INTERCHANGE PROTEIN DSBE"/>
    <property type="match status" value="1"/>
</dbReference>
<evidence type="ECO:0000259" key="7">
    <source>
        <dbReference type="PROSITE" id="PS51352"/>
    </source>
</evidence>
<dbReference type="GO" id="GO:0030313">
    <property type="term" value="C:cell envelope"/>
    <property type="evidence" value="ECO:0007669"/>
    <property type="project" value="UniProtKB-SubCell"/>
</dbReference>
<dbReference type="GO" id="GO:0017004">
    <property type="term" value="P:cytochrome complex assembly"/>
    <property type="evidence" value="ECO:0007669"/>
    <property type="project" value="UniProtKB-KW"/>
</dbReference>
<evidence type="ECO:0000256" key="5">
    <source>
        <dbReference type="ARBA" id="ARBA00023284"/>
    </source>
</evidence>
<evidence type="ECO:0000256" key="1">
    <source>
        <dbReference type="ARBA" id="ARBA00004196"/>
    </source>
</evidence>
<dbReference type="Gene3D" id="3.40.30.10">
    <property type="entry name" value="Glutaredoxin"/>
    <property type="match status" value="1"/>
</dbReference>
<evidence type="ECO:0000256" key="6">
    <source>
        <dbReference type="SAM" id="SignalP"/>
    </source>
</evidence>
<protein>
    <submittedName>
        <fullName evidence="8">Peroxiredoxin</fullName>
    </submittedName>
</protein>
<dbReference type="OrthoDB" id="9796554at2"/>
<dbReference type="EMBL" id="CP011542">
    <property type="protein sequence ID" value="AKK04694.1"/>
    <property type="molecule type" value="Genomic_DNA"/>
</dbReference>
<proteinExistence type="predicted"/>
<dbReference type="Pfam" id="PF00578">
    <property type="entry name" value="AhpC-TSA"/>
    <property type="match status" value="1"/>
</dbReference>
<dbReference type="InterPro" id="IPR036249">
    <property type="entry name" value="Thioredoxin-like_sf"/>
</dbReference>
<feature type="chain" id="PRO_5002554683" evidence="6">
    <location>
        <begin position="27"/>
        <end position="200"/>
    </location>
</feature>
<keyword evidence="3" id="KW-0735">Signal-anchor</keyword>
<dbReference type="Proteomes" id="UP000035199">
    <property type="component" value="Chromosome"/>
</dbReference>
<name>A0A0G3GU94_9CORY</name>
<dbReference type="RefSeq" id="WP_047261065.1">
    <property type="nucleotide sequence ID" value="NZ_CP011542.1"/>
</dbReference>
<dbReference type="PROSITE" id="PS51352">
    <property type="entry name" value="THIOREDOXIN_2"/>
    <property type="match status" value="1"/>
</dbReference>
<keyword evidence="6" id="KW-0732">Signal</keyword>
<dbReference type="AlphaFoldDB" id="A0A0G3GU94"/>
<dbReference type="SUPFAM" id="SSF52833">
    <property type="entry name" value="Thioredoxin-like"/>
    <property type="match status" value="1"/>
</dbReference>
<dbReference type="STRING" id="571915.CMUST_01725"/>
<dbReference type="PROSITE" id="PS51257">
    <property type="entry name" value="PROKAR_LIPOPROTEIN"/>
    <property type="match status" value="1"/>
</dbReference>
<keyword evidence="4" id="KW-1015">Disulfide bond</keyword>
<keyword evidence="5" id="KW-0676">Redox-active center</keyword>
<gene>
    <name evidence="8" type="ORF">CMUST_01725</name>
</gene>
<dbReference type="PANTHER" id="PTHR42852:SF6">
    <property type="entry name" value="THIOL:DISULFIDE INTERCHANGE PROTEIN DSBE"/>
    <property type="match status" value="1"/>
</dbReference>
<reference evidence="8 9" key="1">
    <citation type="journal article" date="2015" name="Genome Announc.">
        <title>Complete Genome Sequence of the Type Strain Corynebacterium mustelae DSM 45274, Isolated from Various Tissues of a Male Ferret with Lethal Sepsis.</title>
        <authorList>
            <person name="Ruckert C."/>
            <person name="Eimer J."/>
            <person name="Winkler A."/>
            <person name="Tauch A."/>
        </authorList>
    </citation>
    <scope>NUCLEOTIDE SEQUENCE [LARGE SCALE GENOMIC DNA]</scope>
    <source>
        <strain evidence="8 9">DSM 45274</strain>
    </source>
</reference>
<dbReference type="GO" id="GO:0016209">
    <property type="term" value="F:antioxidant activity"/>
    <property type="evidence" value="ECO:0007669"/>
    <property type="project" value="InterPro"/>
</dbReference>
<keyword evidence="3" id="KW-0812">Transmembrane</keyword>
<organism evidence="8 9">
    <name type="scientific">Corynebacterium mustelae</name>
    <dbReference type="NCBI Taxonomy" id="571915"/>
    <lineage>
        <taxon>Bacteria</taxon>
        <taxon>Bacillati</taxon>
        <taxon>Actinomycetota</taxon>
        <taxon>Actinomycetes</taxon>
        <taxon>Mycobacteriales</taxon>
        <taxon>Corynebacteriaceae</taxon>
        <taxon>Corynebacterium</taxon>
    </lineage>
</organism>
<evidence type="ECO:0000256" key="2">
    <source>
        <dbReference type="ARBA" id="ARBA00022748"/>
    </source>
</evidence>
<evidence type="ECO:0000256" key="4">
    <source>
        <dbReference type="ARBA" id="ARBA00023157"/>
    </source>
</evidence>
<dbReference type="InterPro" id="IPR000866">
    <property type="entry name" value="AhpC/TSA"/>
</dbReference>
<dbReference type="GO" id="GO:0016491">
    <property type="term" value="F:oxidoreductase activity"/>
    <property type="evidence" value="ECO:0007669"/>
    <property type="project" value="InterPro"/>
</dbReference>
<sequence>MAFRRPQRAALMATLLVTAALTGCSADDTAGKNAVAVGGTFQFHSPGGETVITYPESERGVIGDFSGPSLASDTEIISLADYDGKIVVLNAWGQWCGPCRTEVDDLQEVHEYLEKTGGSVIGINVRDTKAIAHDFMVDNGLTYPSIYDPPFKLAAQLGGLPAAVIPTTVVLDTQHRPAAVFLKEVTAAELLETIKTIETN</sequence>
<keyword evidence="2" id="KW-0201">Cytochrome c-type biogenesis</keyword>
<dbReference type="InterPro" id="IPR013766">
    <property type="entry name" value="Thioredoxin_domain"/>
</dbReference>
<keyword evidence="9" id="KW-1185">Reference proteome</keyword>
<evidence type="ECO:0000313" key="8">
    <source>
        <dbReference type="EMBL" id="AKK04694.1"/>
    </source>
</evidence>
<feature type="signal peptide" evidence="6">
    <location>
        <begin position="1"/>
        <end position="26"/>
    </location>
</feature>
<dbReference type="InterPro" id="IPR050553">
    <property type="entry name" value="Thioredoxin_ResA/DsbE_sf"/>
</dbReference>
<accession>A0A0G3GU94</accession>
<evidence type="ECO:0000256" key="3">
    <source>
        <dbReference type="ARBA" id="ARBA00022968"/>
    </source>
</evidence>
<dbReference type="PATRIC" id="fig|571915.4.peg.365"/>
<dbReference type="CDD" id="cd02966">
    <property type="entry name" value="TlpA_like_family"/>
    <property type="match status" value="1"/>
</dbReference>